<organism evidence="10 11">
    <name type="scientific">Corynebacterium yudongzhengii</name>
    <dbReference type="NCBI Taxonomy" id="2080740"/>
    <lineage>
        <taxon>Bacteria</taxon>
        <taxon>Bacillati</taxon>
        <taxon>Actinomycetota</taxon>
        <taxon>Actinomycetes</taxon>
        <taxon>Mycobacteriales</taxon>
        <taxon>Corynebacteriaceae</taxon>
        <taxon>Corynebacterium</taxon>
    </lineage>
</organism>
<feature type="transmembrane region" description="Helical" evidence="8">
    <location>
        <begin position="92"/>
        <end position="113"/>
    </location>
</feature>
<evidence type="ECO:0000256" key="6">
    <source>
        <dbReference type="ARBA" id="ARBA00023136"/>
    </source>
</evidence>
<dbReference type="AlphaFoldDB" id="A0A2U1T710"/>
<keyword evidence="11" id="KW-1185">Reference proteome</keyword>
<feature type="transmembrane region" description="Helical" evidence="8">
    <location>
        <begin position="152"/>
        <end position="167"/>
    </location>
</feature>
<dbReference type="KEGG" id="cyz:C3B44_02410"/>
<proteinExistence type="inferred from homology"/>
<dbReference type="GO" id="GO:0005886">
    <property type="term" value="C:plasma membrane"/>
    <property type="evidence" value="ECO:0007669"/>
    <property type="project" value="UniProtKB-SubCell"/>
</dbReference>
<evidence type="ECO:0000256" key="2">
    <source>
        <dbReference type="ARBA" id="ARBA00008193"/>
    </source>
</evidence>
<dbReference type="Pfam" id="PF03458">
    <property type="entry name" value="Gly_transporter"/>
    <property type="match status" value="2"/>
</dbReference>
<evidence type="ECO:0000313" key="11">
    <source>
        <dbReference type="Proteomes" id="UP000244989"/>
    </source>
</evidence>
<name>A0A2U1T710_9CORY</name>
<dbReference type="EMBL" id="QEEZ01000008">
    <property type="protein sequence ID" value="PWC01786.1"/>
    <property type="molecule type" value="Genomic_DNA"/>
</dbReference>
<evidence type="ECO:0000313" key="10">
    <source>
        <dbReference type="EMBL" id="PWC01786.1"/>
    </source>
</evidence>
<comment type="subcellular location">
    <subcellularLocation>
        <location evidence="1">Cell membrane</location>
        <topology evidence="1">Multi-pass membrane protein</topology>
    </subcellularLocation>
</comment>
<keyword evidence="3" id="KW-1003">Cell membrane</keyword>
<sequence>METSMLLTITFIVGITAEAITAALSAGRMRMDWFGVIALGSITALGGGTVRDILLNNHPLTWVGEPRYLIITIVAALVTAQLSFLAAHFRRVFLTADAVGLAAFSVIGTQIAFDLGHGVVIAAVAATVTGVFGGVLRDILSDRVPLVFSQEIYAAVSILTAVLYWGLDAAGVPVNWIIVITLAFAFSSRMIAIKSHKNFPQYNYQGRETPVDPRLRLSAQLIGKGVRKAKRKAKEGAEHLRPRHRRKSRDHTHDSDETPPDSQ</sequence>
<dbReference type="Proteomes" id="UP000244989">
    <property type="component" value="Unassembled WGS sequence"/>
</dbReference>
<feature type="domain" description="Glycine transporter" evidence="9">
    <location>
        <begin position="95"/>
        <end position="167"/>
    </location>
</feature>
<keyword evidence="6 8" id="KW-0472">Membrane</keyword>
<feature type="transmembrane region" description="Helical" evidence="8">
    <location>
        <begin position="119"/>
        <end position="140"/>
    </location>
</feature>
<evidence type="ECO:0000256" key="5">
    <source>
        <dbReference type="ARBA" id="ARBA00022989"/>
    </source>
</evidence>
<evidence type="ECO:0000256" key="3">
    <source>
        <dbReference type="ARBA" id="ARBA00022475"/>
    </source>
</evidence>
<comment type="caution">
    <text evidence="10">The sequence shown here is derived from an EMBL/GenBank/DDBJ whole genome shotgun (WGS) entry which is preliminary data.</text>
</comment>
<evidence type="ECO:0000256" key="7">
    <source>
        <dbReference type="SAM" id="MobiDB-lite"/>
    </source>
</evidence>
<evidence type="ECO:0000256" key="8">
    <source>
        <dbReference type="SAM" id="Phobius"/>
    </source>
</evidence>
<protein>
    <submittedName>
        <fullName evidence="10">Trimeric intracellular cation channel family protein</fullName>
    </submittedName>
</protein>
<dbReference type="PANTHER" id="PTHR30506:SF3">
    <property type="entry name" value="UPF0126 INNER MEMBRANE PROTEIN YADS-RELATED"/>
    <property type="match status" value="1"/>
</dbReference>
<keyword evidence="4 8" id="KW-0812">Transmembrane</keyword>
<feature type="compositionally biased region" description="Basic residues" evidence="7">
    <location>
        <begin position="241"/>
        <end position="250"/>
    </location>
</feature>
<comment type="similarity">
    <text evidence="2">Belongs to the UPF0126 family.</text>
</comment>
<evidence type="ECO:0000256" key="4">
    <source>
        <dbReference type="ARBA" id="ARBA00022692"/>
    </source>
</evidence>
<feature type="transmembrane region" description="Helical" evidence="8">
    <location>
        <begin position="33"/>
        <end position="54"/>
    </location>
</feature>
<keyword evidence="5 8" id="KW-1133">Transmembrane helix</keyword>
<feature type="region of interest" description="Disordered" evidence="7">
    <location>
        <begin position="224"/>
        <end position="263"/>
    </location>
</feature>
<gene>
    <name evidence="10" type="ORF">DF222_05495</name>
</gene>
<feature type="domain" description="Glycine transporter" evidence="9">
    <location>
        <begin position="11"/>
        <end position="80"/>
    </location>
</feature>
<reference evidence="11" key="1">
    <citation type="submission" date="2018-04" db="EMBL/GenBank/DDBJ databases">
        <authorList>
            <person name="Liu S."/>
            <person name="Wang Z."/>
            <person name="Li J."/>
        </authorList>
    </citation>
    <scope>NUCLEOTIDE SEQUENCE [LARGE SCALE GENOMIC DNA]</scope>
    <source>
        <strain evidence="11">2189</strain>
    </source>
</reference>
<dbReference type="PANTHER" id="PTHR30506">
    <property type="entry name" value="INNER MEMBRANE PROTEIN"/>
    <property type="match status" value="1"/>
</dbReference>
<feature type="transmembrane region" description="Helical" evidence="8">
    <location>
        <begin position="6"/>
        <end position="26"/>
    </location>
</feature>
<dbReference type="RefSeq" id="WP_108430964.1">
    <property type="nucleotide sequence ID" value="NZ_CP026947.1"/>
</dbReference>
<accession>A0A2U1T710</accession>
<dbReference type="InterPro" id="IPR005115">
    <property type="entry name" value="Gly_transporter"/>
</dbReference>
<feature type="transmembrane region" description="Helical" evidence="8">
    <location>
        <begin position="173"/>
        <end position="192"/>
    </location>
</feature>
<evidence type="ECO:0000259" key="9">
    <source>
        <dbReference type="Pfam" id="PF03458"/>
    </source>
</evidence>
<feature type="transmembrane region" description="Helical" evidence="8">
    <location>
        <begin position="66"/>
        <end position="85"/>
    </location>
</feature>
<evidence type="ECO:0000256" key="1">
    <source>
        <dbReference type="ARBA" id="ARBA00004651"/>
    </source>
</evidence>
<dbReference type="OrthoDB" id="9791874at2"/>